<gene>
    <name evidence="1" type="ORF">YA0853_20970</name>
</gene>
<accession>A0A8I1E7C2</accession>
<organism evidence="1 2">
    <name type="scientific">Pseudomonas rhodesiae</name>
    <dbReference type="NCBI Taxonomy" id="76760"/>
    <lineage>
        <taxon>Bacteria</taxon>
        <taxon>Pseudomonadati</taxon>
        <taxon>Pseudomonadota</taxon>
        <taxon>Gammaproteobacteria</taxon>
        <taxon>Pseudomonadales</taxon>
        <taxon>Pseudomonadaceae</taxon>
        <taxon>Pseudomonas</taxon>
    </lineage>
</organism>
<dbReference type="Proteomes" id="UP000645865">
    <property type="component" value="Unassembled WGS sequence"/>
</dbReference>
<protein>
    <submittedName>
        <fullName evidence="1">TIGR03067 domain-containing protein</fullName>
    </submittedName>
</protein>
<dbReference type="AlphaFoldDB" id="A0A8I1E7C2"/>
<comment type="caution">
    <text evidence="1">The sequence shown here is derived from an EMBL/GenBank/DDBJ whole genome shotgun (WGS) entry which is preliminary data.</text>
</comment>
<dbReference type="NCBIfam" id="TIGR03067">
    <property type="entry name" value="Planc_TIGR03067"/>
    <property type="match status" value="1"/>
</dbReference>
<dbReference type="EMBL" id="JAEILH010000033">
    <property type="protein sequence ID" value="MBI6626129.1"/>
    <property type="molecule type" value="Genomic_DNA"/>
</dbReference>
<evidence type="ECO:0000313" key="1">
    <source>
        <dbReference type="EMBL" id="MBI6626129.1"/>
    </source>
</evidence>
<dbReference type="InterPro" id="IPR017504">
    <property type="entry name" value="CHP03067_Planctomycetes"/>
</dbReference>
<evidence type="ECO:0000313" key="2">
    <source>
        <dbReference type="Proteomes" id="UP000645865"/>
    </source>
</evidence>
<sequence>MQYAADPDLHALQGAWEQISLEDNGVLDPVDAHTAPGAITTIAGNGFEVRTTEGNVLLAGRFFLDSRTEPKSITWIDSIGEDAGKALPASYRLEGDTFVFIAADEHMPRPTVFKTGPGQTMRTFVRRHS</sequence>
<reference evidence="1" key="1">
    <citation type="submission" date="2020-12" db="EMBL/GenBank/DDBJ databases">
        <title>Comparative genomic insights into the epidemiology and virulence of plant pathogenic Pseudomonads from Turkey.</title>
        <authorList>
            <person name="Dillon M."/>
            <person name="Ruiz-Bedoya T."/>
            <person name="Bendalovic-Torma C."/>
            <person name="Guttman K.M."/>
            <person name="Kwak H."/>
            <person name="Middleton M.A."/>
            <person name="Wang P.W."/>
            <person name="Horuz S."/>
            <person name="Aysan Y."/>
            <person name="Guttman D.S."/>
        </authorList>
    </citation>
    <scope>NUCLEOTIDE SEQUENCE</scope>
    <source>
        <strain evidence="1">S5_IA_3a</strain>
    </source>
</reference>
<name>A0A8I1E7C2_9PSED</name>
<dbReference type="RefSeq" id="WP_034097573.1">
    <property type="nucleotide sequence ID" value="NZ_CAUQUF010000004.1"/>
</dbReference>
<proteinExistence type="predicted"/>